<feature type="transmembrane region" description="Helical" evidence="1">
    <location>
        <begin position="73"/>
        <end position="91"/>
    </location>
</feature>
<reference evidence="2 3" key="1">
    <citation type="submission" date="2022-03" db="EMBL/GenBank/DDBJ databases">
        <title>Chryseobacterium sp. isolated from particulate matters in swine house.</title>
        <authorList>
            <person name="Won M."/>
            <person name="Kim S.-J."/>
            <person name="Kwon S.-W."/>
        </authorList>
    </citation>
    <scope>NUCLEOTIDE SEQUENCE [LARGE SCALE GENOMIC DNA]</scope>
    <source>
        <strain evidence="2 3">SC2-2</strain>
    </source>
</reference>
<dbReference type="RefSeq" id="WP_243548626.1">
    <property type="nucleotide sequence ID" value="NZ_CP094532.1"/>
</dbReference>
<evidence type="ECO:0000313" key="2">
    <source>
        <dbReference type="EMBL" id="UOE40656.1"/>
    </source>
</evidence>
<protein>
    <submittedName>
        <fullName evidence="2">Uncharacterized protein</fullName>
    </submittedName>
</protein>
<keyword evidence="3" id="KW-1185">Reference proteome</keyword>
<evidence type="ECO:0000313" key="3">
    <source>
        <dbReference type="Proteomes" id="UP000831460"/>
    </source>
</evidence>
<organism evidence="2 3">
    <name type="scientific">Chryseobacterium suipulveris</name>
    <dbReference type="NCBI Taxonomy" id="2929800"/>
    <lineage>
        <taxon>Bacteria</taxon>
        <taxon>Pseudomonadati</taxon>
        <taxon>Bacteroidota</taxon>
        <taxon>Flavobacteriia</taxon>
        <taxon>Flavobacteriales</taxon>
        <taxon>Weeksellaceae</taxon>
        <taxon>Chryseobacterium group</taxon>
        <taxon>Chryseobacterium</taxon>
    </lineage>
</organism>
<feature type="transmembrane region" description="Helical" evidence="1">
    <location>
        <begin position="42"/>
        <end position="61"/>
    </location>
</feature>
<dbReference type="Proteomes" id="UP000831460">
    <property type="component" value="Chromosome"/>
</dbReference>
<accession>A0ABY4BN83</accession>
<proteinExistence type="predicted"/>
<keyword evidence="1" id="KW-0472">Membrane</keyword>
<keyword evidence="1" id="KW-0812">Transmembrane</keyword>
<dbReference type="EMBL" id="CP094532">
    <property type="protein sequence ID" value="UOE40656.1"/>
    <property type="molecule type" value="Genomic_DNA"/>
</dbReference>
<gene>
    <name evidence="2" type="ORF">MTP09_12220</name>
</gene>
<feature type="transmembrane region" description="Helical" evidence="1">
    <location>
        <begin position="12"/>
        <end position="36"/>
    </location>
</feature>
<sequence length="100" mass="11140">MEFPLIIQKNKLYPIALIGLIFTLFTITIDLTSLGVPKEFGSVFPVLGLAATFITVVVLIVDVFKNNFSSKYLWTLGFLLTGCIAGLYYLMNREKLMAGK</sequence>
<name>A0ABY4BN83_9FLAO</name>
<keyword evidence="1" id="KW-1133">Transmembrane helix</keyword>
<evidence type="ECO:0000256" key="1">
    <source>
        <dbReference type="SAM" id="Phobius"/>
    </source>
</evidence>